<dbReference type="PANTHER" id="PTHR32308:SF0">
    <property type="entry name" value="HPCH_HPAI ALDOLASE_CITRATE LYASE DOMAIN-CONTAINING PROTEIN"/>
    <property type="match status" value="1"/>
</dbReference>
<feature type="domain" description="HpcH/HpaI aldolase/citrate lyase" evidence="7">
    <location>
        <begin position="10"/>
        <end position="227"/>
    </location>
</feature>
<feature type="binding site" evidence="6">
    <location>
        <position position="160"/>
    </location>
    <ligand>
        <name>Mg(2+)</name>
        <dbReference type="ChEBI" id="CHEBI:18420"/>
    </ligand>
</feature>
<name>A0A947GET7_9HYPH</name>
<dbReference type="RefSeq" id="WP_261970420.1">
    <property type="nucleotide sequence ID" value="NZ_JAHHZF010000011.1"/>
</dbReference>
<evidence type="ECO:0000256" key="1">
    <source>
        <dbReference type="ARBA" id="ARBA00001946"/>
    </source>
</evidence>
<keyword evidence="4 6" id="KW-0460">Magnesium</keyword>
<evidence type="ECO:0000256" key="4">
    <source>
        <dbReference type="ARBA" id="ARBA00022842"/>
    </source>
</evidence>
<dbReference type="Proteomes" id="UP000766595">
    <property type="component" value="Unassembled WGS sequence"/>
</dbReference>
<comment type="similarity">
    <text evidence="2">Belongs to the HpcH/HpaI aldolase family.</text>
</comment>
<keyword evidence="9" id="KW-1185">Reference proteome</keyword>
<dbReference type="InterPro" id="IPR040442">
    <property type="entry name" value="Pyrv_kinase-like_dom_sf"/>
</dbReference>
<evidence type="ECO:0000256" key="6">
    <source>
        <dbReference type="PIRSR" id="PIRSR015582-2"/>
    </source>
</evidence>
<dbReference type="Gene3D" id="3.20.20.60">
    <property type="entry name" value="Phosphoenolpyruvate-binding domains"/>
    <property type="match status" value="1"/>
</dbReference>
<evidence type="ECO:0000259" key="7">
    <source>
        <dbReference type="Pfam" id="PF03328"/>
    </source>
</evidence>
<dbReference type="InterPro" id="IPR015813">
    <property type="entry name" value="Pyrv/PenolPyrv_kinase-like_dom"/>
</dbReference>
<dbReference type="SUPFAM" id="SSF51621">
    <property type="entry name" value="Phosphoenolpyruvate/pyruvate domain"/>
    <property type="match status" value="1"/>
</dbReference>
<dbReference type="GO" id="GO:0016829">
    <property type="term" value="F:lyase activity"/>
    <property type="evidence" value="ECO:0007669"/>
    <property type="project" value="UniProtKB-KW"/>
</dbReference>
<dbReference type="GO" id="GO:0006107">
    <property type="term" value="P:oxaloacetate metabolic process"/>
    <property type="evidence" value="ECO:0007669"/>
    <property type="project" value="TreeGrafter"/>
</dbReference>
<feature type="binding site" evidence="5">
    <location>
        <position position="71"/>
    </location>
    <ligand>
        <name>substrate</name>
    </ligand>
</feature>
<dbReference type="EMBL" id="JAHHZF010000011">
    <property type="protein sequence ID" value="MBT9291891.1"/>
    <property type="molecule type" value="Genomic_DNA"/>
</dbReference>
<evidence type="ECO:0000256" key="5">
    <source>
        <dbReference type="PIRSR" id="PIRSR015582-1"/>
    </source>
</evidence>
<dbReference type="InterPro" id="IPR005000">
    <property type="entry name" value="Aldolase/citrate-lyase_domain"/>
</dbReference>
<protein>
    <submittedName>
        <fullName evidence="8">CoA ester lyase</fullName>
    </submittedName>
</protein>
<evidence type="ECO:0000313" key="9">
    <source>
        <dbReference type="Proteomes" id="UP000766595"/>
    </source>
</evidence>
<dbReference type="GO" id="GO:0000287">
    <property type="term" value="F:magnesium ion binding"/>
    <property type="evidence" value="ECO:0007669"/>
    <property type="project" value="TreeGrafter"/>
</dbReference>
<comment type="cofactor">
    <cofactor evidence="1">
        <name>Mg(2+)</name>
        <dbReference type="ChEBI" id="CHEBI:18420"/>
    </cofactor>
</comment>
<gene>
    <name evidence="8" type="ORF">KL771_20675</name>
</gene>
<keyword evidence="3 6" id="KW-0479">Metal-binding</keyword>
<accession>A0A947GET7</accession>
<feature type="binding site" evidence="6">
    <location>
        <position position="133"/>
    </location>
    <ligand>
        <name>Mg(2+)</name>
        <dbReference type="ChEBI" id="CHEBI:18420"/>
    </ligand>
</feature>
<evidence type="ECO:0000256" key="2">
    <source>
        <dbReference type="ARBA" id="ARBA00005568"/>
    </source>
</evidence>
<proteinExistence type="inferred from homology"/>
<evidence type="ECO:0000256" key="3">
    <source>
        <dbReference type="ARBA" id="ARBA00022723"/>
    </source>
</evidence>
<sequence length="296" mass="31102">MAHRSPDLRRSLIFVAGADAVAQDQALGARPDVLIQDLEDFTPRPLKETGRSRAAALFAACRQAGAMAAVRIDRLADGGLLDLDAVVPARPDLILLPKAESAAEIAALDAAIGTREALHGLEPGTIEIVPTVETARGVLRLEAIVSASARIRSAVLGAEDLAADLMAPRTREGGELAYARARFLLECRALGIEPVDPPYTFADEAGCASEARRAAAAGYRSKSTVTPGHVAILHAVFSPDADALRHAQNVVAAFDEARARGADRVLVDGLWIEPPTYRRACALIERAEALAAASAA</sequence>
<dbReference type="InterPro" id="IPR011206">
    <property type="entry name" value="Citrate_lyase_beta/mcl1/mcl2"/>
</dbReference>
<organism evidence="8 9">
    <name type="scientific">Prosthecodimorpha staleyi</name>
    <dbReference type="NCBI Taxonomy" id="2840188"/>
    <lineage>
        <taxon>Bacteria</taxon>
        <taxon>Pseudomonadati</taxon>
        <taxon>Pseudomonadota</taxon>
        <taxon>Alphaproteobacteria</taxon>
        <taxon>Hyphomicrobiales</taxon>
        <taxon>Ancalomicrobiaceae</taxon>
        <taxon>Prosthecodimorpha</taxon>
    </lineage>
</organism>
<keyword evidence="8" id="KW-0456">Lyase</keyword>
<dbReference type="PANTHER" id="PTHR32308">
    <property type="entry name" value="LYASE BETA SUBUNIT, PUTATIVE (AFU_ORTHOLOGUE AFUA_4G13030)-RELATED"/>
    <property type="match status" value="1"/>
</dbReference>
<dbReference type="PIRSF" id="PIRSF015582">
    <property type="entry name" value="Cit_lyase_B"/>
    <property type="match status" value="1"/>
</dbReference>
<evidence type="ECO:0000313" key="8">
    <source>
        <dbReference type="EMBL" id="MBT9291891.1"/>
    </source>
</evidence>
<dbReference type="Pfam" id="PF03328">
    <property type="entry name" value="HpcH_HpaI"/>
    <property type="match status" value="1"/>
</dbReference>
<dbReference type="AlphaFoldDB" id="A0A947GET7"/>
<reference evidence="8 9" key="1">
    <citation type="submission" date="2021-06" db="EMBL/GenBank/DDBJ databases">
        <authorList>
            <person name="Grouzdev D.S."/>
            <person name="Koziaeva V."/>
        </authorList>
    </citation>
    <scope>NUCLEOTIDE SEQUENCE [LARGE SCALE GENOMIC DNA]</scope>
    <source>
        <strain evidence="8 9">22</strain>
    </source>
</reference>
<feature type="binding site" evidence="5">
    <location>
        <position position="133"/>
    </location>
    <ligand>
        <name>substrate</name>
    </ligand>
</feature>
<comment type="caution">
    <text evidence="8">The sequence shown here is derived from an EMBL/GenBank/DDBJ whole genome shotgun (WGS) entry which is preliminary data.</text>
</comment>